<keyword evidence="1" id="KW-0472">Membrane</keyword>
<evidence type="ECO:0000259" key="2">
    <source>
        <dbReference type="Pfam" id="PF17667"/>
    </source>
</evidence>
<gene>
    <name evidence="3" type="ORF">BC936DRAFT_143214</name>
</gene>
<feature type="transmembrane region" description="Helical" evidence="1">
    <location>
        <begin position="91"/>
        <end position="109"/>
    </location>
</feature>
<dbReference type="EMBL" id="RBNI01002585">
    <property type="protein sequence ID" value="RUP49140.1"/>
    <property type="molecule type" value="Genomic_DNA"/>
</dbReference>
<keyword evidence="4" id="KW-1185">Reference proteome</keyword>
<dbReference type="OrthoDB" id="5569250at2759"/>
<feature type="domain" description="Fungal-type protein kinase" evidence="2">
    <location>
        <begin position="28"/>
        <end position="101"/>
    </location>
</feature>
<proteinExistence type="predicted"/>
<organism evidence="3 4">
    <name type="scientific">Jimgerdemannia flammicorona</name>
    <dbReference type="NCBI Taxonomy" id="994334"/>
    <lineage>
        <taxon>Eukaryota</taxon>
        <taxon>Fungi</taxon>
        <taxon>Fungi incertae sedis</taxon>
        <taxon>Mucoromycota</taxon>
        <taxon>Mucoromycotina</taxon>
        <taxon>Endogonomycetes</taxon>
        <taxon>Endogonales</taxon>
        <taxon>Endogonaceae</taxon>
        <taxon>Jimgerdemannia</taxon>
    </lineage>
</organism>
<dbReference type="Proteomes" id="UP000268093">
    <property type="component" value="Unassembled WGS sequence"/>
</dbReference>
<accession>A0A433DE49</accession>
<reference evidence="3 4" key="1">
    <citation type="journal article" date="2018" name="New Phytol.">
        <title>Phylogenomics of Endogonaceae and evolution of mycorrhizas within Mucoromycota.</title>
        <authorList>
            <person name="Chang Y."/>
            <person name="Desiro A."/>
            <person name="Na H."/>
            <person name="Sandor L."/>
            <person name="Lipzen A."/>
            <person name="Clum A."/>
            <person name="Barry K."/>
            <person name="Grigoriev I.V."/>
            <person name="Martin F.M."/>
            <person name="Stajich J.E."/>
            <person name="Smith M.E."/>
            <person name="Bonito G."/>
            <person name="Spatafora J.W."/>
        </authorList>
    </citation>
    <scope>NUCLEOTIDE SEQUENCE [LARGE SCALE GENOMIC DNA]</scope>
    <source>
        <strain evidence="3 4">GMNB39</strain>
    </source>
</reference>
<comment type="caution">
    <text evidence="3">The sequence shown here is derived from an EMBL/GenBank/DDBJ whole genome shotgun (WGS) entry which is preliminary data.</text>
</comment>
<keyword evidence="1" id="KW-1133">Transmembrane helix</keyword>
<dbReference type="AlphaFoldDB" id="A0A433DE49"/>
<sequence>MAMVVCLLKWHHSTWDTRQTGAAPGHTEGHKLLFHNASILHHDVRWEIYTVRGVFIELDYAIPRNRLQAESANRTGTGPFMAIKVLEEKVHAIRLYVLLWIYVFGIRWAP</sequence>
<evidence type="ECO:0000313" key="3">
    <source>
        <dbReference type="EMBL" id="RUP49140.1"/>
    </source>
</evidence>
<evidence type="ECO:0000313" key="4">
    <source>
        <dbReference type="Proteomes" id="UP000268093"/>
    </source>
</evidence>
<dbReference type="Pfam" id="PF17667">
    <property type="entry name" value="Pkinase_fungal"/>
    <property type="match status" value="1"/>
</dbReference>
<protein>
    <recommendedName>
        <fullName evidence="2">Fungal-type protein kinase domain-containing protein</fullName>
    </recommendedName>
</protein>
<evidence type="ECO:0000256" key="1">
    <source>
        <dbReference type="SAM" id="Phobius"/>
    </source>
</evidence>
<name>A0A433DE49_9FUNG</name>
<keyword evidence="1" id="KW-0812">Transmembrane</keyword>
<dbReference type="InterPro" id="IPR040976">
    <property type="entry name" value="Pkinase_fungal"/>
</dbReference>